<evidence type="ECO:0000256" key="1">
    <source>
        <dbReference type="ARBA" id="ARBA00001928"/>
    </source>
</evidence>
<proteinExistence type="inferred from homology"/>
<evidence type="ECO:0000256" key="5">
    <source>
        <dbReference type="ARBA" id="ARBA00022793"/>
    </source>
</evidence>
<dbReference type="NCBIfam" id="TIGR00286">
    <property type="entry name" value="pyruvoyl-dependent arginine decarboxylase"/>
    <property type="match status" value="1"/>
</dbReference>
<dbReference type="EC" id="4.1.1.19" evidence="3"/>
<dbReference type="AlphaFoldDB" id="A0A7C0X8F1"/>
<organism evidence="9">
    <name type="scientific">candidate division WOR-3 bacterium</name>
    <dbReference type="NCBI Taxonomy" id="2052148"/>
    <lineage>
        <taxon>Bacteria</taxon>
        <taxon>Bacteria division WOR-3</taxon>
    </lineage>
</organism>
<dbReference type="GO" id="GO:0008792">
    <property type="term" value="F:arginine decarboxylase activity"/>
    <property type="evidence" value="ECO:0007669"/>
    <property type="project" value="UniProtKB-EC"/>
</dbReference>
<comment type="catalytic activity">
    <reaction evidence="8">
        <text>L-arginine + H(+) = agmatine + CO2</text>
        <dbReference type="Rhea" id="RHEA:17641"/>
        <dbReference type="ChEBI" id="CHEBI:15378"/>
        <dbReference type="ChEBI" id="CHEBI:16526"/>
        <dbReference type="ChEBI" id="CHEBI:32682"/>
        <dbReference type="ChEBI" id="CHEBI:58145"/>
        <dbReference type="EC" id="4.1.1.19"/>
    </reaction>
</comment>
<accession>A0A7C0X8F1</accession>
<sequence length="157" mass="16310">MANPLSGKPEKFFMAAGAAEGPTELNAFDNALLKAGIGNYNLLKVSSIIPPDSRKVDSVDLPAGSLLPIAYGSVCSSEPGRLISAAVAVGLPVNRGCVGIIAEIAGEFDEDYARQRARFMAEQALIARGCEIKEILVISSSIEVVGPSCAFAGVAVW</sequence>
<dbReference type="SFLD" id="SFLDG01170">
    <property type="entry name" value="Pyruvoyl-dependent_arginine_de"/>
    <property type="match status" value="1"/>
</dbReference>
<dbReference type="Gene3D" id="3.30.60.30">
    <property type="match status" value="1"/>
</dbReference>
<dbReference type="PANTHER" id="PTHR40438">
    <property type="entry name" value="PYRUVOYL-DEPENDENT ARGININE DECARBOXYLASE"/>
    <property type="match status" value="1"/>
</dbReference>
<dbReference type="PANTHER" id="PTHR40438:SF1">
    <property type="entry name" value="PYRUVOYL-DEPENDENT ARGININE DECARBOXYLASE"/>
    <property type="match status" value="1"/>
</dbReference>
<evidence type="ECO:0000256" key="7">
    <source>
        <dbReference type="ARBA" id="ARBA00023317"/>
    </source>
</evidence>
<gene>
    <name evidence="9" type="ORF">ENG67_02425</name>
</gene>
<dbReference type="SFLD" id="SFLDF00471">
    <property type="entry name" value="Pyruvoyl-dependent_arginine_de"/>
    <property type="match status" value="1"/>
</dbReference>
<name>A0A7C0X8F1_UNCW3</name>
<comment type="caution">
    <text evidence="9">The sequence shown here is derived from an EMBL/GenBank/DDBJ whole genome shotgun (WGS) entry which is preliminary data.</text>
</comment>
<dbReference type="EMBL" id="DRBW01000091">
    <property type="protein sequence ID" value="HDM90046.1"/>
    <property type="molecule type" value="Genomic_DNA"/>
</dbReference>
<reference evidence="9" key="1">
    <citation type="journal article" date="2020" name="mSystems">
        <title>Genome- and Community-Level Interaction Insights into Carbon Utilization and Element Cycling Functions of Hydrothermarchaeota in Hydrothermal Sediment.</title>
        <authorList>
            <person name="Zhou Z."/>
            <person name="Liu Y."/>
            <person name="Xu W."/>
            <person name="Pan J."/>
            <person name="Luo Z.H."/>
            <person name="Li M."/>
        </authorList>
    </citation>
    <scope>NUCLEOTIDE SEQUENCE [LARGE SCALE GENOMIC DNA]</scope>
    <source>
        <strain evidence="9">HyVt-237</strain>
    </source>
</reference>
<dbReference type="InterPro" id="IPR002724">
    <property type="entry name" value="Pyruvoyl-dep_arg_deCO2ase"/>
</dbReference>
<dbReference type="Pfam" id="PF01862">
    <property type="entry name" value="PvlArgDC"/>
    <property type="match status" value="1"/>
</dbReference>
<dbReference type="Gene3D" id="3.50.20.10">
    <property type="entry name" value="Pyruvoyl-Dependent Histidine Decarboxylase, subunit B"/>
    <property type="match status" value="1"/>
</dbReference>
<keyword evidence="5" id="KW-0210">Decarboxylase</keyword>
<evidence type="ECO:0000313" key="9">
    <source>
        <dbReference type="EMBL" id="HDM90046.1"/>
    </source>
</evidence>
<keyword evidence="7" id="KW-0670">Pyruvate</keyword>
<evidence type="ECO:0000256" key="2">
    <source>
        <dbReference type="ARBA" id="ARBA00008611"/>
    </source>
</evidence>
<comment type="cofactor">
    <cofactor evidence="1">
        <name>pyruvate</name>
        <dbReference type="ChEBI" id="CHEBI:15361"/>
    </cofactor>
</comment>
<dbReference type="SFLD" id="SFLDS00055">
    <property type="entry name" value="Pyruvoyl-Dependent_Histidine/A"/>
    <property type="match status" value="1"/>
</dbReference>
<dbReference type="InterPro" id="IPR016105">
    <property type="entry name" value="Pyr-dep_his/arg-deCO2ase_sand"/>
</dbReference>
<dbReference type="InterPro" id="IPR016104">
    <property type="entry name" value="Pyr-dep_his/arg-deCO2ase"/>
</dbReference>
<dbReference type="GO" id="GO:0006527">
    <property type="term" value="P:L-arginine catabolic process"/>
    <property type="evidence" value="ECO:0007669"/>
    <property type="project" value="InterPro"/>
</dbReference>
<dbReference type="Proteomes" id="UP000885931">
    <property type="component" value="Unassembled WGS sequence"/>
</dbReference>
<evidence type="ECO:0000256" key="6">
    <source>
        <dbReference type="ARBA" id="ARBA00023239"/>
    </source>
</evidence>
<evidence type="ECO:0000256" key="3">
    <source>
        <dbReference type="ARBA" id="ARBA00012426"/>
    </source>
</evidence>
<keyword evidence="6 9" id="KW-0456">Lyase</keyword>
<evidence type="ECO:0000256" key="8">
    <source>
        <dbReference type="ARBA" id="ARBA00049309"/>
    </source>
</evidence>
<evidence type="ECO:0000256" key="4">
    <source>
        <dbReference type="ARBA" id="ARBA00014727"/>
    </source>
</evidence>
<dbReference type="HAMAP" id="MF_01404">
    <property type="entry name" value="PvlArgDC"/>
    <property type="match status" value="1"/>
</dbReference>
<dbReference type="SUPFAM" id="SSF56271">
    <property type="entry name" value="Pyruvoyl-dependent histidine and arginine decarboxylases"/>
    <property type="match status" value="1"/>
</dbReference>
<protein>
    <recommendedName>
        <fullName evidence="4">Pyruvoyl-dependent arginine decarboxylase AaxB</fullName>
        <ecNumber evidence="3">4.1.1.19</ecNumber>
    </recommendedName>
</protein>
<comment type="similarity">
    <text evidence="2">Belongs to the pyruvoyl-dependent arginine decarboxylase family.</text>
</comment>